<name>A0A0A0JGS0_9MICO</name>
<dbReference type="Proteomes" id="UP000030011">
    <property type="component" value="Unassembled WGS sequence"/>
</dbReference>
<sequence length="67" mass="6875">MTAKLAAKYTTAVATLRDRQEAGATGLEYAGMIAVAALVVALIWGAIDKAGVPAAVKTAVEDLFKPN</sequence>
<comment type="caution">
    <text evidence="2">The sequence shown here is derived from an EMBL/GenBank/DDBJ whole genome shotgun (WGS) entry which is preliminary data.</text>
</comment>
<proteinExistence type="predicted"/>
<reference evidence="2 3" key="1">
    <citation type="submission" date="2013-08" db="EMBL/GenBank/DDBJ databases">
        <title>The genome sequence of Knoellia subterranea.</title>
        <authorList>
            <person name="Zhu W."/>
            <person name="Wang G."/>
        </authorList>
    </citation>
    <scope>NUCLEOTIDE SEQUENCE [LARGE SCALE GENOMIC DNA]</scope>
    <source>
        <strain evidence="2 3">KCTC 19937</strain>
    </source>
</reference>
<gene>
    <name evidence="2" type="ORF">N803_09220</name>
</gene>
<protein>
    <submittedName>
        <fullName evidence="2">Uncharacterized protein</fullName>
    </submittedName>
</protein>
<accession>A0A0A0JGS0</accession>
<evidence type="ECO:0000256" key="1">
    <source>
        <dbReference type="SAM" id="Phobius"/>
    </source>
</evidence>
<dbReference type="AlphaFoldDB" id="A0A0A0JGS0"/>
<keyword evidence="1" id="KW-0472">Membrane</keyword>
<keyword evidence="3" id="KW-1185">Reference proteome</keyword>
<dbReference type="eggNOG" id="ENOG5032K61">
    <property type="taxonomic scope" value="Bacteria"/>
</dbReference>
<feature type="transmembrane region" description="Helical" evidence="1">
    <location>
        <begin position="29"/>
        <end position="47"/>
    </location>
</feature>
<keyword evidence="1" id="KW-1133">Transmembrane helix</keyword>
<keyword evidence="1" id="KW-0812">Transmembrane</keyword>
<dbReference type="RefSeq" id="WP_035907574.1">
    <property type="nucleotide sequence ID" value="NZ_AVPK01000025.1"/>
</dbReference>
<evidence type="ECO:0000313" key="2">
    <source>
        <dbReference type="EMBL" id="KGN35277.1"/>
    </source>
</evidence>
<dbReference type="EMBL" id="AVPK01000025">
    <property type="protein sequence ID" value="KGN35277.1"/>
    <property type="molecule type" value="Genomic_DNA"/>
</dbReference>
<evidence type="ECO:0000313" key="3">
    <source>
        <dbReference type="Proteomes" id="UP000030011"/>
    </source>
</evidence>
<organism evidence="2 3">
    <name type="scientific">Knoellia subterranea KCTC 19937</name>
    <dbReference type="NCBI Taxonomy" id="1385521"/>
    <lineage>
        <taxon>Bacteria</taxon>
        <taxon>Bacillati</taxon>
        <taxon>Actinomycetota</taxon>
        <taxon>Actinomycetes</taxon>
        <taxon>Micrococcales</taxon>
        <taxon>Intrasporangiaceae</taxon>
        <taxon>Knoellia</taxon>
    </lineage>
</organism>